<dbReference type="PROSITE" id="PS50925">
    <property type="entry name" value="BLUF"/>
    <property type="match status" value="1"/>
</dbReference>
<dbReference type="Pfam" id="PF04940">
    <property type="entry name" value="BLUF"/>
    <property type="match status" value="1"/>
</dbReference>
<dbReference type="SUPFAM" id="SSF54975">
    <property type="entry name" value="Acylphosphatase/BLUF domain-like"/>
    <property type="match status" value="1"/>
</dbReference>
<reference evidence="2" key="1">
    <citation type="submission" date="2020-09" db="EMBL/GenBank/DDBJ databases">
        <title>Pelagicoccus enzymogenes sp. nov. with an EPS production, isolated from marine sediment.</title>
        <authorList>
            <person name="Feng X."/>
        </authorList>
    </citation>
    <scope>NUCLEOTIDE SEQUENCE</scope>
    <source>
        <strain evidence="2">NFK12</strain>
    </source>
</reference>
<dbReference type="SMART" id="SM01034">
    <property type="entry name" value="BLUF"/>
    <property type="match status" value="1"/>
</dbReference>
<name>A0A927IGJ7_9BACT</name>
<dbReference type="GO" id="GO:0071949">
    <property type="term" value="F:FAD binding"/>
    <property type="evidence" value="ECO:0007669"/>
    <property type="project" value="InterPro"/>
</dbReference>
<dbReference type="EMBL" id="JACYFG010000006">
    <property type="protein sequence ID" value="MBD5778455.1"/>
    <property type="molecule type" value="Genomic_DNA"/>
</dbReference>
<organism evidence="2 3">
    <name type="scientific">Pelagicoccus enzymogenes</name>
    <dbReference type="NCBI Taxonomy" id="2773457"/>
    <lineage>
        <taxon>Bacteria</taxon>
        <taxon>Pseudomonadati</taxon>
        <taxon>Verrucomicrobiota</taxon>
        <taxon>Opitutia</taxon>
        <taxon>Puniceicoccales</taxon>
        <taxon>Pelagicoccaceae</taxon>
        <taxon>Pelagicoccus</taxon>
    </lineage>
</organism>
<dbReference type="RefSeq" id="WP_191615596.1">
    <property type="nucleotide sequence ID" value="NZ_JACYFG010000006.1"/>
</dbReference>
<dbReference type="InterPro" id="IPR036046">
    <property type="entry name" value="Acylphosphatase-like_dom_sf"/>
</dbReference>
<dbReference type="InterPro" id="IPR007024">
    <property type="entry name" value="BLUF_domain"/>
</dbReference>
<evidence type="ECO:0000313" key="2">
    <source>
        <dbReference type="EMBL" id="MBD5778455.1"/>
    </source>
</evidence>
<dbReference type="Gene3D" id="3.30.70.100">
    <property type="match status" value="1"/>
</dbReference>
<accession>A0A927IGJ7</accession>
<protein>
    <submittedName>
        <fullName evidence="2">BLUF domain-containing protein</fullName>
    </submittedName>
</protein>
<dbReference type="Proteomes" id="UP000622317">
    <property type="component" value="Unassembled WGS sequence"/>
</dbReference>
<dbReference type="AlphaFoldDB" id="A0A927IGJ7"/>
<evidence type="ECO:0000313" key="3">
    <source>
        <dbReference type="Proteomes" id="UP000622317"/>
    </source>
</evidence>
<comment type="caution">
    <text evidence="2">The sequence shown here is derived from an EMBL/GenBank/DDBJ whole genome shotgun (WGS) entry which is preliminary data.</text>
</comment>
<gene>
    <name evidence="2" type="ORF">IEN85_03045</name>
</gene>
<evidence type="ECO:0000259" key="1">
    <source>
        <dbReference type="PROSITE" id="PS50925"/>
    </source>
</evidence>
<sequence length="153" mass="17732">MSTCRLIYRSTAREETLTNDALARLQYTSISNNNSLGITGILVLSGDQFLQVLEGDSERVNELYHKIAQDPRHHKVRLISFESINERYFSDWGMRLIDLYDLPMQPRKFLMQKYQSVEDTICIPTQLNLVYALLLDAKLFCLSEPWDNSPVDV</sequence>
<keyword evidence="3" id="KW-1185">Reference proteome</keyword>
<feature type="domain" description="BLUF" evidence="1">
    <location>
        <begin position="3"/>
        <end position="95"/>
    </location>
</feature>
<proteinExistence type="predicted"/>
<dbReference type="GO" id="GO:0009882">
    <property type="term" value="F:blue light photoreceptor activity"/>
    <property type="evidence" value="ECO:0007669"/>
    <property type="project" value="InterPro"/>
</dbReference>